<reference evidence="1" key="1">
    <citation type="submission" date="2019-08" db="EMBL/GenBank/DDBJ databases">
        <authorList>
            <person name="Kucharzyk K."/>
            <person name="Murdoch R.W."/>
            <person name="Higgins S."/>
            <person name="Loffler F."/>
        </authorList>
    </citation>
    <scope>NUCLEOTIDE SEQUENCE</scope>
</reference>
<sequence length="164" mass="19449">MKSFIIILISTFSIAVFSQTKRGSLKLSKEAILFWEIKDFNKQKHSFKTCSFPGGKFICEIDGKKWFGSDYGMTLPKNQLTKLEIKIKDRFYKLETSQMFNPNYSGELSEIQFKLKKFKNFYRLYSFFSDGAGSYSAYWKIEEKSSKREILSNDEKYFEWQLEN</sequence>
<comment type="caution">
    <text evidence="1">The sequence shown here is derived from an EMBL/GenBank/DDBJ whole genome shotgun (WGS) entry which is preliminary data.</text>
</comment>
<evidence type="ECO:0000313" key="1">
    <source>
        <dbReference type="EMBL" id="MPL56294.1"/>
    </source>
</evidence>
<name>A0A644SNQ6_9ZZZZ</name>
<gene>
    <name evidence="1" type="ORF">SDC9_01778</name>
</gene>
<dbReference type="EMBL" id="VSSQ01000003">
    <property type="protein sequence ID" value="MPL56294.1"/>
    <property type="molecule type" value="Genomic_DNA"/>
</dbReference>
<accession>A0A644SNQ6</accession>
<protein>
    <submittedName>
        <fullName evidence="1">Uncharacterized protein</fullName>
    </submittedName>
</protein>
<proteinExistence type="predicted"/>
<organism evidence="1">
    <name type="scientific">bioreactor metagenome</name>
    <dbReference type="NCBI Taxonomy" id="1076179"/>
    <lineage>
        <taxon>unclassified sequences</taxon>
        <taxon>metagenomes</taxon>
        <taxon>ecological metagenomes</taxon>
    </lineage>
</organism>
<dbReference type="AlphaFoldDB" id="A0A644SNQ6"/>